<gene>
    <name evidence="3" type="primary">LOC111364252</name>
</gene>
<dbReference type="GO" id="GO:0007165">
    <property type="term" value="P:signal transduction"/>
    <property type="evidence" value="ECO:0007669"/>
    <property type="project" value="InterPro"/>
</dbReference>
<dbReference type="GO" id="GO:0004143">
    <property type="term" value="F:ATP-dependent diacylglycerol kinase activity"/>
    <property type="evidence" value="ECO:0007669"/>
    <property type="project" value="InterPro"/>
</dbReference>
<dbReference type="InterPro" id="IPR037607">
    <property type="entry name" value="DGK"/>
</dbReference>
<feature type="domain" description="DAGKc" evidence="1">
    <location>
        <begin position="1"/>
        <end position="76"/>
    </location>
</feature>
<dbReference type="InterPro" id="IPR017438">
    <property type="entry name" value="ATP-NAD_kinase_N"/>
</dbReference>
<sequence length="76" mass="8412">MFKDVKNYRVICCGGDGTVGWVLETMDKVQMDTQPAVGVIPLGTGNDLARCLRWGGGWVPTESNIQTHYCSYKLET</sequence>
<proteinExistence type="predicted"/>
<dbReference type="SMART" id="SM00046">
    <property type="entry name" value="DAGKc"/>
    <property type="match status" value="1"/>
</dbReference>
<dbReference type="PANTHER" id="PTHR11255">
    <property type="entry name" value="DIACYLGLYCEROL KINASE"/>
    <property type="match status" value="1"/>
</dbReference>
<accession>A0A9J7EVD7</accession>
<dbReference type="KEGG" id="sliu:111364252"/>
<organism evidence="2 3">
    <name type="scientific">Spodoptera litura</name>
    <name type="common">Asian cotton leafworm</name>
    <dbReference type="NCBI Taxonomy" id="69820"/>
    <lineage>
        <taxon>Eukaryota</taxon>
        <taxon>Metazoa</taxon>
        <taxon>Ecdysozoa</taxon>
        <taxon>Arthropoda</taxon>
        <taxon>Hexapoda</taxon>
        <taxon>Insecta</taxon>
        <taxon>Pterygota</taxon>
        <taxon>Neoptera</taxon>
        <taxon>Endopterygota</taxon>
        <taxon>Lepidoptera</taxon>
        <taxon>Glossata</taxon>
        <taxon>Ditrysia</taxon>
        <taxon>Noctuoidea</taxon>
        <taxon>Noctuidae</taxon>
        <taxon>Amphipyrinae</taxon>
        <taxon>Spodoptera</taxon>
    </lineage>
</organism>
<evidence type="ECO:0000313" key="2">
    <source>
        <dbReference type="Proteomes" id="UP000301870"/>
    </source>
</evidence>
<dbReference type="Pfam" id="PF00781">
    <property type="entry name" value="DAGK_cat"/>
    <property type="match status" value="1"/>
</dbReference>
<keyword evidence="2" id="KW-1185">Reference proteome</keyword>
<dbReference type="PANTHER" id="PTHR11255:SF48">
    <property type="entry name" value="DIACYLGLYCEROL KINASE 1"/>
    <property type="match status" value="1"/>
</dbReference>
<dbReference type="GO" id="GO:0005886">
    <property type="term" value="C:plasma membrane"/>
    <property type="evidence" value="ECO:0007669"/>
    <property type="project" value="TreeGrafter"/>
</dbReference>
<name>A0A9J7EVD7_SPOLT</name>
<dbReference type="PROSITE" id="PS50146">
    <property type="entry name" value="DAGK"/>
    <property type="match status" value="1"/>
</dbReference>
<evidence type="ECO:0000313" key="3">
    <source>
        <dbReference type="RefSeq" id="XP_022836875.1"/>
    </source>
</evidence>
<reference evidence="3" key="1">
    <citation type="submission" date="2025-08" db="UniProtKB">
        <authorList>
            <consortium name="RefSeq"/>
        </authorList>
    </citation>
    <scope>IDENTIFICATION</scope>
    <source>
        <strain evidence="3">Ishihara</strain>
        <tissue evidence="3">Whole body</tissue>
    </source>
</reference>
<dbReference type="RefSeq" id="XP_022836875.1">
    <property type="nucleotide sequence ID" value="XM_022981107.1"/>
</dbReference>
<dbReference type="Gene3D" id="3.40.50.10330">
    <property type="entry name" value="Probable inorganic polyphosphate/atp-NAD kinase, domain 1"/>
    <property type="match status" value="1"/>
</dbReference>
<dbReference type="GeneID" id="111364252"/>
<dbReference type="Proteomes" id="UP000301870">
    <property type="component" value="Unplaced"/>
</dbReference>
<dbReference type="AlphaFoldDB" id="A0A9J7EVD7"/>
<dbReference type="InterPro" id="IPR016064">
    <property type="entry name" value="NAD/diacylglycerol_kinase_sf"/>
</dbReference>
<dbReference type="OrthoDB" id="196165at2759"/>
<dbReference type="InterPro" id="IPR001206">
    <property type="entry name" value="Diacylglycerol_kinase_cat_dom"/>
</dbReference>
<dbReference type="SUPFAM" id="SSF111331">
    <property type="entry name" value="NAD kinase/diacylglycerol kinase-like"/>
    <property type="match status" value="1"/>
</dbReference>
<protein>
    <submittedName>
        <fullName evidence="3">Diacylglycerol kinase 1-like</fullName>
    </submittedName>
</protein>
<evidence type="ECO:0000259" key="1">
    <source>
        <dbReference type="PROSITE" id="PS50146"/>
    </source>
</evidence>